<dbReference type="EMBL" id="CP007456">
    <property type="protein sequence ID" value="AIZ15286.1"/>
    <property type="molecule type" value="Genomic_DNA"/>
</dbReference>
<dbReference type="Proteomes" id="UP000030625">
    <property type="component" value="Chromosome"/>
</dbReference>
<dbReference type="PANTHER" id="PTHR11931">
    <property type="entry name" value="PHOSPHOGLYCERATE MUTASE"/>
    <property type="match status" value="1"/>
</dbReference>
<dbReference type="KEGG" id="bka:AH68_09845"/>
<dbReference type="AlphaFoldDB" id="A0A0A7I5D0"/>
<accession>A0A0A7I5D0</accession>
<reference evidence="8 9" key="1">
    <citation type="journal article" date="2015" name="Genome Announc.">
        <title>Complete and Assembled Genome Sequence of Bifidobacterium kashiwanohense PV20-2, Isolated from the Feces of an Anemic Kenyan Infant.</title>
        <authorList>
            <person name="Vazquez-Gutierrez P."/>
            <person name="Lacroix C."/>
            <person name="Chassard C."/>
            <person name="Klumpp J."/>
            <person name="Jans C."/>
            <person name="Stevens M.J."/>
        </authorList>
    </citation>
    <scope>NUCLEOTIDE SEQUENCE [LARGE SCALE GENOMIC DNA]</scope>
    <source>
        <strain evidence="8 9">PV20-2</strain>
    </source>
</reference>
<evidence type="ECO:0000256" key="5">
    <source>
        <dbReference type="PIRSR" id="PIRSR613078-1"/>
    </source>
</evidence>
<dbReference type="SUPFAM" id="SSF53254">
    <property type="entry name" value="Phosphoglycerate mutase-like"/>
    <property type="match status" value="1"/>
</dbReference>
<gene>
    <name evidence="8" type="ORF">AH68_09845</name>
</gene>
<keyword evidence="3" id="KW-0324">Glycolysis</keyword>
<dbReference type="InterPro" id="IPR005952">
    <property type="entry name" value="Phosphogly_mut1"/>
</dbReference>
<dbReference type="HOGENOM" id="CLU_033323_13_1_11"/>
<evidence type="ECO:0000313" key="9">
    <source>
        <dbReference type="Proteomes" id="UP000030625"/>
    </source>
</evidence>
<feature type="binding site" evidence="6">
    <location>
        <position position="78"/>
    </location>
    <ligand>
        <name>substrate</name>
    </ligand>
</feature>
<keyword evidence="4" id="KW-0413">Isomerase</keyword>
<protein>
    <recommendedName>
        <fullName evidence="2">phosphoglycerate mutase (2,3-diphosphoglycerate-dependent)</fullName>
        <ecNumber evidence="2">5.4.2.11</ecNumber>
    </recommendedName>
</protein>
<dbReference type="PIRSF" id="PIRSF000709">
    <property type="entry name" value="6PFK_2-Ptase"/>
    <property type="match status" value="1"/>
</dbReference>
<dbReference type="InterPro" id="IPR029033">
    <property type="entry name" value="His_PPase_superfam"/>
</dbReference>
<feature type="active site" description="Proton donor/acceptor" evidence="5">
    <location>
        <position position="99"/>
    </location>
</feature>
<dbReference type="STRING" id="1447716.AH68_09845"/>
<dbReference type="InterPro" id="IPR013078">
    <property type="entry name" value="His_Pase_superF_clade-1"/>
</dbReference>
<dbReference type="GO" id="GO:0006096">
    <property type="term" value="P:glycolytic process"/>
    <property type="evidence" value="ECO:0007669"/>
    <property type="project" value="UniProtKB-KW"/>
</dbReference>
<dbReference type="Gene3D" id="3.40.50.1240">
    <property type="entry name" value="Phosphoglycerate mutase-like"/>
    <property type="match status" value="1"/>
</dbReference>
<evidence type="ECO:0000256" key="7">
    <source>
        <dbReference type="PIRSR" id="PIRSR613078-3"/>
    </source>
</evidence>
<feature type="binding site" evidence="6">
    <location>
        <begin position="36"/>
        <end position="37"/>
    </location>
    <ligand>
        <name>substrate</name>
    </ligand>
</feature>
<evidence type="ECO:0000256" key="3">
    <source>
        <dbReference type="ARBA" id="ARBA00023152"/>
    </source>
</evidence>
<evidence type="ECO:0000256" key="2">
    <source>
        <dbReference type="ARBA" id="ARBA00012028"/>
    </source>
</evidence>
<proteinExistence type="inferred from homology"/>
<dbReference type="OrthoDB" id="4697614at2"/>
<evidence type="ECO:0000256" key="6">
    <source>
        <dbReference type="PIRSR" id="PIRSR613078-2"/>
    </source>
</evidence>
<comment type="similarity">
    <text evidence="1">Belongs to the phosphoglycerate mutase family. BPG-dependent PGAM subfamily.</text>
</comment>
<dbReference type="RefSeq" id="WP_039199487.1">
    <property type="nucleotide sequence ID" value="NZ_CP007456.1"/>
</dbReference>
<dbReference type="GO" id="GO:0004619">
    <property type="term" value="F:phosphoglycerate mutase activity"/>
    <property type="evidence" value="ECO:0007669"/>
    <property type="project" value="UniProtKB-EC"/>
</dbReference>
<feature type="binding site" evidence="6">
    <location>
        <begin position="99"/>
        <end position="102"/>
    </location>
    <ligand>
        <name>substrate</name>
    </ligand>
</feature>
<dbReference type="EC" id="5.4.2.11" evidence="2"/>
<evidence type="ECO:0000313" key="8">
    <source>
        <dbReference type="EMBL" id="AIZ15286.1"/>
    </source>
</evidence>
<evidence type="ECO:0000256" key="4">
    <source>
        <dbReference type="ARBA" id="ARBA00023235"/>
    </source>
</evidence>
<feature type="site" description="Transition state stabilizer" evidence="7">
    <location>
        <position position="188"/>
    </location>
</feature>
<name>A0A0A7I5D0_9BIFI</name>
<dbReference type="CDD" id="cd07067">
    <property type="entry name" value="HP_PGM_like"/>
    <property type="match status" value="1"/>
</dbReference>
<evidence type="ECO:0000256" key="1">
    <source>
        <dbReference type="ARBA" id="ARBA00006717"/>
    </source>
</evidence>
<dbReference type="SMART" id="SM00855">
    <property type="entry name" value="PGAM"/>
    <property type="match status" value="1"/>
</dbReference>
<dbReference type="Pfam" id="PF00300">
    <property type="entry name" value="His_Phos_1"/>
    <property type="match status" value="1"/>
</dbReference>
<organism evidence="8 9">
    <name type="scientific">Bifidobacterium catenulatum PV20-2</name>
    <dbReference type="NCBI Taxonomy" id="1447716"/>
    <lineage>
        <taxon>Bacteria</taxon>
        <taxon>Bacillati</taxon>
        <taxon>Actinomycetota</taxon>
        <taxon>Actinomycetes</taxon>
        <taxon>Bifidobacteriales</taxon>
        <taxon>Bifidobacteriaceae</taxon>
        <taxon>Bifidobacterium</taxon>
    </lineage>
</organism>
<sequence length="234" mass="25764">MTDTQVGGKDASSIAPGRLVLLRHGQTVWSESGQHTGRTNIPLTDTGCEQARAAGERLREAFPKGFDPGCMFASPLRRAQQTAQLAGYGDFKVLDEIAEWDYGRAEGRTRQEVSEAGGFQWDVWRDGPRSLPESLEGDWVETLPGGEQVPVHSGPGETVEEAAARTRDAIDAVMPLLNAGHDVLLVAHAHVLRILTSQWLDVDPHFARLLRLDTAHYCVLSQYKGDNVIEHWNC</sequence>
<feature type="active site" description="Tele-phosphohistidine intermediate" evidence="5">
    <location>
        <position position="24"/>
    </location>
</feature>